<sequence>MERHSSKCLPCSEIAVIGTWSTSTTTTASSARTYRRLEIAGGIARIRVHDRTSDDRVHKLAAGPYFSLSGTEPVLYRTAAADKRAFVIYTFPAQRPLPFVWRSKSVVSHNIRLRSDDSASGETSTAGSSWREHYKLPGDVMNQLFSSRPPPLCRYQGPLQPNFSSRQSSFVHLFVGGLVSPFRCICNEEMIRNLQGCLL</sequence>
<name>A0AA39QGJ9_9AGAR</name>
<evidence type="ECO:0000313" key="1">
    <source>
        <dbReference type="EMBL" id="KAK0501680.1"/>
    </source>
</evidence>
<gene>
    <name evidence="1" type="ORF">EDD18DRAFT_744840</name>
</gene>
<proteinExistence type="predicted"/>
<protein>
    <submittedName>
        <fullName evidence="1">Uncharacterized protein</fullName>
    </submittedName>
</protein>
<comment type="caution">
    <text evidence="1">The sequence shown here is derived from an EMBL/GenBank/DDBJ whole genome shotgun (WGS) entry which is preliminary data.</text>
</comment>
<dbReference type="Proteomes" id="UP001175228">
    <property type="component" value="Unassembled WGS sequence"/>
</dbReference>
<organism evidence="1 2">
    <name type="scientific">Armillaria luteobubalina</name>
    <dbReference type="NCBI Taxonomy" id="153913"/>
    <lineage>
        <taxon>Eukaryota</taxon>
        <taxon>Fungi</taxon>
        <taxon>Dikarya</taxon>
        <taxon>Basidiomycota</taxon>
        <taxon>Agaricomycotina</taxon>
        <taxon>Agaricomycetes</taxon>
        <taxon>Agaricomycetidae</taxon>
        <taxon>Agaricales</taxon>
        <taxon>Marasmiineae</taxon>
        <taxon>Physalacriaceae</taxon>
        <taxon>Armillaria</taxon>
    </lineage>
</organism>
<accession>A0AA39QGJ9</accession>
<reference evidence="1" key="1">
    <citation type="submission" date="2023-06" db="EMBL/GenBank/DDBJ databases">
        <authorList>
            <consortium name="Lawrence Berkeley National Laboratory"/>
            <person name="Ahrendt S."/>
            <person name="Sahu N."/>
            <person name="Indic B."/>
            <person name="Wong-Bajracharya J."/>
            <person name="Merenyi Z."/>
            <person name="Ke H.-M."/>
            <person name="Monk M."/>
            <person name="Kocsube S."/>
            <person name="Drula E."/>
            <person name="Lipzen A."/>
            <person name="Balint B."/>
            <person name="Henrissat B."/>
            <person name="Andreopoulos B."/>
            <person name="Martin F.M."/>
            <person name="Harder C.B."/>
            <person name="Rigling D."/>
            <person name="Ford K.L."/>
            <person name="Foster G.D."/>
            <person name="Pangilinan J."/>
            <person name="Papanicolaou A."/>
            <person name="Barry K."/>
            <person name="LaButti K."/>
            <person name="Viragh M."/>
            <person name="Koriabine M."/>
            <person name="Yan M."/>
            <person name="Riley R."/>
            <person name="Champramary S."/>
            <person name="Plett K.L."/>
            <person name="Tsai I.J."/>
            <person name="Slot J."/>
            <person name="Sipos G."/>
            <person name="Plett J."/>
            <person name="Nagy L.G."/>
            <person name="Grigoriev I.V."/>
        </authorList>
    </citation>
    <scope>NUCLEOTIDE SEQUENCE</scope>
    <source>
        <strain evidence="1">HWK02</strain>
    </source>
</reference>
<dbReference type="AlphaFoldDB" id="A0AA39QGJ9"/>
<dbReference type="EMBL" id="JAUEPU010000006">
    <property type="protein sequence ID" value="KAK0501680.1"/>
    <property type="molecule type" value="Genomic_DNA"/>
</dbReference>
<evidence type="ECO:0000313" key="2">
    <source>
        <dbReference type="Proteomes" id="UP001175228"/>
    </source>
</evidence>
<keyword evidence="2" id="KW-1185">Reference proteome</keyword>